<feature type="compositionally biased region" description="Low complexity" evidence="2">
    <location>
        <begin position="860"/>
        <end position="890"/>
    </location>
</feature>
<reference evidence="3" key="2">
    <citation type="submission" date="2025-05" db="UniProtKB">
        <authorList>
            <consortium name="EnsemblMetazoa"/>
        </authorList>
    </citation>
    <scope>IDENTIFICATION</scope>
    <source>
        <strain evidence="3">Foshan</strain>
    </source>
</reference>
<sequence>MEFSQPPPDPMGGGNYANPPPINRILSYQNPQSQKPQHNFYHHRPYHHFNGFRGGLPMTQDDFDGKRLRKSVMRKTVDYNASIIKALETRTWARDYRDRRALQPESIYIPELLPPPSYMDNPTNAVTTRFVKTATNKMRCPIFTLAWTPEGRRLVTGASSGEFTLWNGLTFNFETILQAHDVSVRTMVWSHNDNWMVTGDHSGYVKYWQSNMNNVKMFQAHKEAIRGISFSPSDSKFASCSDDGTVRVWDFLRCQEERVLRGHGADVKCVHWHPQKALIVSGSKDNQQPIKIWDPKSNVALATLHAHKSTVMDLKWNDNGNWLVTASRDHLLKLFDLRNLSEEVQVFRGHKKEASAVSWHPVHEGLFASGGSDGSILFWNVGTDKEVGGIDNAHESIVWTLAWHPLGHILCSGSNDHTIKFWTRNRPGDQMRDKYNLNTLPASLAGLDECELDDHVVIPGMGPEDKIDIADSVGTNNNGVIPGLDFANVTNFNEKMREKKIPYSKPIPRNFQAQWNEANKYEEHHETSEEIKEVISQIVESTPGVLPLKKMAPSAIILYDRVIPILPGSDLEAVILEGPASLNRFIIMGRIPELQDLIPPINEEDFNNLDDTRIKLEIDPTFIYNKTTVIEPSEPPEATEPLLSSTSLMKRRTPPPPAPDPTAGIPSLLQLDIFPPPDIKFSTDEVEDEMALRNSKKGREREKQKEKERREQEEEKKFWAEHNEKNWDEEDMGGNSGYPSPRRSPMDDSHNTNSNGQWTTAKYNTIDNDSTGLGGNSWEMEVDRPSSLGGDNSKDTNSRDEFGFGGQQKNLNFNQGPPNFGGPNNFSSANFNSGPNSFGPGPNNFQNRPNNFGPSGPNSFGQGPPNSFGQGPNNFGPGPNNFNPNNFNPNVGPPPGMPPNFNSGPPPNFNSGPPGNFNFNGPPPPGPPGGFNNNFGSGPPPPNNFNNFGNNGGGNFGGPDHGGNNDDGWNNNRGGNRNRNNMRGGRGNQRGGFRGGNRRN</sequence>
<evidence type="ECO:0000313" key="4">
    <source>
        <dbReference type="Proteomes" id="UP000069940"/>
    </source>
</evidence>
<feature type="repeat" description="WD" evidence="1">
    <location>
        <begin position="304"/>
        <end position="345"/>
    </location>
</feature>
<feature type="region of interest" description="Disordered" evidence="2">
    <location>
        <begin position="631"/>
        <end position="1000"/>
    </location>
</feature>
<feature type="compositionally biased region" description="Gly residues" evidence="2">
    <location>
        <begin position="950"/>
        <end position="961"/>
    </location>
</feature>
<dbReference type="InterPro" id="IPR001680">
    <property type="entry name" value="WD40_rpt"/>
</dbReference>
<feature type="repeat" description="WD" evidence="1">
    <location>
        <begin position="177"/>
        <end position="209"/>
    </location>
</feature>
<dbReference type="PROSITE" id="PS50294">
    <property type="entry name" value="WD_REPEATS_REGION"/>
    <property type="match status" value="4"/>
</dbReference>
<evidence type="ECO:0000256" key="2">
    <source>
        <dbReference type="SAM" id="MobiDB-lite"/>
    </source>
</evidence>
<feature type="compositionally biased region" description="Low complexity" evidence="2">
    <location>
        <begin position="810"/>
        <end position="826"/>
    </location>
</feature>
<protein>
    <recommendedName>
        <fullName evidence="5">Pre-mRNA 3' end processing protein WDR33</fullName>
    </recommendedName>
</protein>
<feature type="compositionally biased region" description="Low complexity" evidence="2">
    <location>
        <begin position="966"/>
        <end position="983"/>
    </location>
</feature>
<evidence type="ECO:0008006" key="5">
    <source>
        <dbReference type="Google" id="ProtNLM"/>
    </source>
</evidence>
<feature type="compositionally biased region" description="Basic and acidic residues" evidence="2">
    <location>
        <begin position="697"/>
        <end position="726"/>
    </location>
</feature>
<dbReference type="InterPro" id="IPR015943">
    <property type="entry name" value="WD40/YVTN_repeat-like_dom_sf"/>
</dbReference>
<feature type="repeat" description="WD" evidence="1">
    <location>
        <begin position="135"/>
        <end position="167"/>
    </location>
</feature>
<feature type="compositionally biased region" description="Pro residues" evidence="2">
    <location>
        <begin position="891"/>
        <end position="908"/>
    </location>
</feature>
<dbReference type="EnsemblMetazoa" id="AALFPA23_019915.R29330">
    <property type="protein sequence ID" value="AALFPA23_019915.P29330"/>
    <property type="gene ID" value="AALFPA23_019915"/>
</dbReference>
<dbReference type="PANTHER" id="PTHR22836">
    <property type="entry name" value="WD40 REPEAT PROTEIN"/>
    <property type="match status" value="1"/>
</dbReference>
<dbReference type="SUPFAM" id="SSF50978">
    <property type="entry name" value="WD40 repeat-like"/>
    <property type="match status" value="1"/>
</dbReference>
<dbReference type="InterPro" id="IPR045245">
    <property type="entry name" value="Pfs2-like"/>
</dbReference>
<dbReference type="Gene3D" id="2.130.10.10">
    <property type="entry name" value="YVTN repeat-like/Quinoprotein amine dehydrogenase"/>
    <property type="match status" value="3"/>
</dbReference>
<feature type="repeat" description="WD" evidence="1">
    <location>
        <begin position="260"/>
        <end position="286"/>
    </location>
</feature>
<feature type="compositionally biased region" description="Low complexity" evidence="2">
    <location>
        <begin position="909"/>
        <end position="920"/>
    </location>
</feature>
<dbReference type="PROSITE" id="PS50082">
    <property type="entry name" value="WD_REPEATS_2"/>
    <property type="match status" value="7"/>
</dbReference>
<accession>A0ABM1ZMI5</accession>
<proteinExistence type="predicted"/>
<dbReference type="InterPro" id="IPR036322">
    <property type="entry name" value="WD40_repeat_dom_sf"/>
</dbReference>
<feature type="repeat" description="WD" evidence="1">
    <location>
        <begin position="218"/>
        <end position="250"/>
    </location>
</feature>
<dbReference type="CDD" id="cd00200">
    <property type="entry name" value="WD40"/>
    <property type="match status" value="1"/>
</dbReference>
<feature type="repeat" description="WD" evidence="1">
    <location>
        <begin position="347"/>
        <end position="389"/>
    </location>
</feature>
<feature type="repeat" description="WD" evidence="1">
    <location>
        <begin position="391"/>
        <end position="422"/>
    </location>
</feature>
<name>A0ABM1ZMI5_AEDAL</name>
<feature type="compositionally biased region" description="Pro residues" evidence="2">
    <location>
        <begin position="1"/>
        <end position="10"/>
    </location>
</feature>
<dbReference type="RefSeq" id="XP_062715471.1">
    <property type="nucleotide sequence ID" value="XM_062859487.1"/>
</dbReference>
<dbReference type="Proteomes" id="UP000069940">
    <property type="component" value="Unassembled WGS sequence"/>
</dbReference>
<evidence type="ECO:0000313" key="3">
    <source>
        <dbReference type="EnsemblMetazoa" id="AALFPA23_019915.P29330"/>
    </source>
</evidence>
<dbReference type="SMART" id="SM00320">
    <property type="entry name" value="WD40"/>
    <property type="match status" value="7"/>
</dbReference>
<feature type="compositionally biased region" description="Polar residues" evidence="2">
    <location>
        <begin position="843"/>
        <end position="859"/>
    </location>
</feature>
<dbReference type="PANTHER" id="PTHR22836:SF0">
    <property type="entry name" value="PRE-MRNA 3' END PROCESSING PROTEIN WDR33"/>
    <property type="match status" value="1"/>
</dbReference>
<feature type="compositionally biased region" description="Basic and acidic residues" evidence="2">
    <location>
        <begin position="792"/>
        <end position="802"/>
    </location>
</feature>
<dbReference type="Pfam" id="PF00400">
    <property type="entry name" value="WD40"/>
    <property type="match status" value="6"/>
</dbReference>
<keyword evidence="4" id="KW-1185">Reference proteome</keyword>
<feature type="compositionally biased region" description="Polar residues" evidence="2">
    <location>
        <begin position="827"/>
        <end position="836"/>
    </location>
</feature>
<dbReference type="GeneID" id="109622053"/>
<feature type="compositionally biased region" description="Gly residues" evidence="2">
    <location>
        <begin position="984"/>
        <end position="1000"/>
    </location>
</feature>
<keyword evidence="1" id="KW-0853">WD repeat</keyword>
<feature type="region of interest" description="Disordered" evidence="2">
    <location>
        <begin position="1"/>
        <end position="23"/>
    </location>
</feature>
<organism evidence="3 4">
    <name type="scientific">Aedes albopictus</name>
    <name type="common">Asian tiger mosquito</name>
    <name type="synonym">Stegomyia albopicta</name>
    <dbReference type="NCBI Taxonomy" id="7160"/>
    <lineage>
        <taxon>Eukaryota</taxon>
        <taxon>Metazoa</taxon>
        <taxon>Ecdysozoa</taxon>
        <taxon>Arthropoda</taxon>
        <taxon>Hexapoda</taxon>
        <taxon>Insecta</taxon>
        <taxon>Pterygota</taxon>
        <taxon>Neoptera</taxon>
        <taxon>Endopterygota</taxon>
        <taxon>Diptera</taxon>
        <taxon>Nematocera</taxon>
        <taxon>Culicoidea</taxon>
        <taxon>Culicidae</taxon>
        <taxon>Culicinae</taxon>
        <taxon>Aedini</taxon>
        <taxon>Aedes</taxon>
        <taxon>Stegomyia</taxon>
    </lineage>
</organism>
<evidence type="ECO:0000256" key="1">
    <source>
        <dbReference type="PROSITE-ProRule" id="PRU00221"/>
    </source>
</evidence>
<feature type="compositionally biased region" description="Polar residues" evidence="2">
    <location>
        <begin position="751"/>
        <end position="771"/>
    </location>
</feature>
<reference evidence="4" key="1">
    <citation type="journal article" date="2015" name="Proc. Natl. Acad. Sci. U.S.A.">
        <title>Genome sequence of the Asian Tiger mosquito, Aedes albopictus, reveals insights into its biology, genetics, and evolution.</title>
        <authorList>
            <person name="Chen X.G."/>
            <person name="Jiang X."/>
            <person name="Gu J."/>
            <person name="Xu M."/>
            <person name="Wu Y."/>
            <person name="Deng Y."/>
            <person name="Zhang C."/>
            <person name="Bonizzoni M."/>
            <person name="Dermauw W."/>
            <person name="Vontas J."/>
            <person name="Armbruster P."/>
            <person name="Huang X."/>
            <person name="Yang Y."/>
            <person name="Zhang H."/>
            <person name="He W."/>
            <person name="Peng H."/>
            <person name="Liu Y."/>
            <person name="Wu K."/>
            <person name="Chen J."/>
            <person name="Lirakis M."/>
            <person name="Topalis P."/>
            <person name="Van Leeuwen T."/>
            <person name="Hall A.B."/>
            <person name="Jiang X."/>
            <person name="Thorpe C."/>
            <person name="Mueller R.L."/>
            <person name="Sun C."/>
            <person name="Waterhouse R.M."/>
            <person name="Yan G."/>
            <person name="Tu Z.J."/>
            <person name="Fang X."/>
            <person name="James A.A."/>
        </authorList>
    </citation>
    <scope>NUCLEOTIDE SEQUENCE [LARGE SCALE GENOMIC DNA]</scope>
    <source>
        <strain evidence="4">Foshan</strain>
    </source>
</reference>